<feature type="domain" description="ABC transporter" evidence="8">
    <location>
        <begin position="7"/>
        <end position="218"/>
    </location>
</feature>
<dbReference type="PANTHER" id="PTHR42781">
    <property type="entry name" value="SPERMIDINE/PUTRESCINE IMPORT ATP-BINDING PROTEIN POTA"/>
    <property type="match status" value="1"/>
</dbReference>
<keyword evidence="5 9" id="KW-0067">ATP-binding</keyword>
<dbReference type="AlphaFoldDB" id="A0A520RY30"/>
<evidence type="ECO:0000256" key="5">
    <source>
        <dbReference type="ARBA" id="ARBA00022840"/>
    </source>
</evidence>
<dbReference type="InterPro" id="IPR003439">
    <property type="entry name" value="ABC_transporter-like_ATP-bd"/>
</dbReference>
<dbReference type="InterPro" id="IPR017871">
    <property type="entry name" value="ABC_transporter-like_CS"/>
</dbReference>
<evidence type="ECO:0000256" key="3">
    <source>
        <dbReference type="ARBA" id="ARBA00022519"/>
    </source>
</evidence>
<evidence type="ECO:0000256" key="1">
    <source>
        <dbReference type="ARBA" id="ARBA00022448"/>
    </source>
</evidence>
<sequence>MMSDNVLKIEGLWHAYRNEEVLKNIYLDLNSGERTAILGESGSGKSTLLRCIAGFESINQGKIMLNGRIVSDHILNVPTEDRNLGMVLQERALFPHLTVKNNIMFGIDKVSSKNRIVADLAKLFKITSILDKFPSEISGGEQQRVAFARSLAPEPELLMLDEPFSALNQELKEELYAELIRIFDERNVAVLLVTHDLTEANILTSSQAKLDSGELIKT</sequence>
<dbReference type="InterPro" id="IPR003593">
    <property type="entry name" value="AAA+_ATPase"/>
</dbReference>
<dbReference type="InterPro" id="IPR050093">
    <property type="entry name" value="ABC_SmlMolc_Importer"/>
</dbReference>
<protein>
    <submittedName>
        <fullName evidence="9">ABC transporter ATP-binding protein</fullName>
    </submittedName>
</protein>
<name>A0A520RY30_9GAMM</name>
<keyword evidence="7" id="KW-0472">Membrane</keyword>
<keyword evidence="4" id="KW-0547">Nucleotide-binding</keyword>
<dbReference type="GO" id="GO:0005524">
    <property type="term" value="F:ATP binding"/>
    <property type="evidence" value="ECO:0007669"/>
    <property type="project" value="UniProtKB-KW"/>
</dbReference>
<dbReference type="PANTHER" id="PTHR42781:SF5">
    <property type="entry name" value="PUTRESCINE TRANSPORT ATP-BINDING PROTEIN POTG"/>
    <property type="match status" value="1"/>
</dbReference>
<evidence type="ECO:0000313" key="9">
    <source>
        <dbReference type="EMBL" id="RZO75156.1"/>
    </source>
</evidence>
<keyword evidence="2" id="KW-1003">Cell membrane</keyword>
<evidence type="ECO:0000259" key="8">
    <source>
        <dbReference type="PROSITE" id="PS50893"/>
    </source>
</evidence>
<evidence type="ECO:0000256" key="6">
    <source>
        <dbReference type="ARBA" id="ARBA00022967"/>
    </source>
</evidence>
<keyword evidence="6" id="KW-1278">Translocase</keyword>
<dbReference type="InterPro" id="IPR027417">
    <property type="entry name" value="P-loop_NTPase"/>
</dbReference>
<dbReference type="Proteomes" id="UP000316199">
    <property type="component" value="Unassembled WGS sequence"/>
</dbReference>
<evidence type="ECO:0000313" key="10">
    <source>
        <dbReference type="Proteomes" id="UP000316199"/>
    </source>
</evidence>
<accession>A0A520RY30</accession>
<dbReference type="Pfam" id="PF00005">
    <property type="entry name" value="ABC_tran"/>
    <property type="match status" value="1"/>
</dbReference>
<organism evidence="9 10">
    <name type="scientific">OM182 bacterium</name>
    <dbReference type="NCBI Taxonomy" id="2510334"/>
    <lineage>
        <taxon>Bacteria</taxon>
        <taxon>Pseudomonadati</taxon>
        <taxon>Pseudomonadota</taxon>
        <taxon>Gammaproteobacteria</taxon>
        <taxon>OMG group</taxon>
        <taxon>OM182 clade</taxon>
    </lineage>
</organism>
<evidence type="ECO:0000256" key="7">
    <source>
        <dbReference type="ARBA" id="ARBA00023136"/>
    </source>
</evidence>
<keyword evidence="3" id="KW-0997">Cell inner membrane</keyword>
<evidence type="ECO:0000256" key="4">
    <source>
        <dbReference type="ARBA" id="ARBA00022741"/>
    </source>
</evidence>
<dbReference type="Gene3D" id="3.40.50.300">
    <property type="entry name" value="P-loop containing nucleotide triphosphate hydrolases"/>
    <property type="match status" value="1"/>
</dbReference>
<proteinExistence type="predicted"/>
<keyword evidence="1" id="KW-0813">Transport</keyword>
<dbReference type="SUPFAM" id="SSF52540">
    <property type="entry name" value="P-loop containing nucleoside triphosphate hydrolases"/>
    <property type="match status" value="1"/>
</dbReference>
<dbReference type="GO" id="GO:0016887">
    <property type="term" value="F:ATP hydrolysis activity"/>
    <property type="evidence" value="ECO:0007669"/>
    <property type="project" value="InterPro"/>
</dbReference>
<dbReference type="PROSITE" id="PS00211">
    <property type="entry name" value="ABC_TRANSPORTER_1"/>
    <property type="match status" value="1"/>
</dbReference>
<dbReference type="SMART" id="SM00382">
    <property type="entry name" value="AAA"/>
    <property type="match status" value="1"/>
</dbReference>
<evidence type="ECO:0000256" key="2">
    <source>
        <dbReference type="ARBA" id="ARBA00022475"/>
    </source>
</evidence>
<comment type="caution">
    <text evidence="9">The sequence shown here is derived from an EMBL/GenBank/DDBJ whole genome shotgun (WGS) entry which is preliminary data.</text>
</comment>
<dbReference type="EMBL" id="SHAG01000046">
    <property type="protein sequence ID" value="RZO75156.1"/>
    <property type="molecule type" value="Genomic_DNA"/>
</dbReference>
<gene>
    <name evidence="9" type="ORF">EVA68_07695</name>
</gene>
<dbReference type="PROSITE" id="PS50893">
    <property type="entry name" value="ABC_TRANSPORTER_2"/>
    <property type="match status" value="1"/>
</dbReference>
<reference evidence="9 10" key="1">
    <citation type="submission" date="2019-02" db="EMBL/GenBank/DDBJ databases">
        <title>Prokaryotic population dynamics and viral predation in marine succession experiment using metagenomics: the confinement effect.</title>
        <authorList>
            <person name="Haro-Moreno J.M."/>
            <person name="Rodriguez-Valera F."/>
            <person name="Lopez-Perez M."/>
        </authorList>
    </citation>
    <scope>NUCLEOTIDE SEQUENCE [LARGE SCALE GENOMIC DNA]</scope>
    <source>
        <strain evidence="9">MED-G157</strain>
    </source>
</reference>